<feature type="domain" description="Mammalian cell entry C-terminal" evidence="4">
    <location>
        <begin position="128"/>
        <end position="298"/>
    </location>
</feature>
<keyword evidence="5" id="KW-0449">Lipoprotein</keyword>
<accession>A0A3S5Y2V5</accession>
<dbReference type="Pfam" id="PF11887">
    <property type="entry name" value="Mce4_CUP1"/>
    <property type="match status" value="1"/>
</dbReference>
<keyword evidence="2" id="KW-0732">Signal</keyword>
<dbReference type="NCBIfam" id="TIGR00996">
    <property type="entry name" value="Mtu_fam_mce"/>
    <property type="match status" value="1"/>
</dbReference>
<evidence type="ECO:0000313" key="5">
    <source>
        <dbReference type="EMBL" id="CBH46865.1"/>
    </source>
</evidence>
<evidence type="ECO:0000259" key="4">
    <source>
        <dbReference type="Pfam" id="PF11887"/>
    </source>
</evidence>
<dbReference type="InterPro" id="IPR024516">
    <property type="entry name" value="Mce_C"/>
</dbReference>
<evidence type="ECO:0000259" key="3">
    <source>
        <dbReference type="Pfam" id="PF02470"/>
    </source>
</evidence>
<feature type="chain" id="PRO_5039407293" evidence="2">
    <location>
        <begin position="25"/>
        <end position="411"/>
    </location>
</feature>
<dbReference type="GO" id="GO:0005576">
    <property type="term" value="C:extracellular region"/>
    <property type="evidence" value="ECO:0007669"/>
    <property type="project" value="TreeGrafter"/>
</dbReference>
<feature type="compositionally biased region" description="Low complexity" evidence="1">
    <location>
        <begin position="401"/>
        <end position="411"/>
    </location>
</feature>
<evidence type="ECO:0000256" key="2">
    <source>
        <dbReference type="SAM" id="SignalP"/>
    </source>
</evidence>
<dbReference type="InterPro" id="IPR052336">
    <property type="entry name" value="MlaD_Phospholipid_Transporter"/>
</dbReference>
<reference evidence="5" key="1">
    <citation type="journal article" date="2010" name="PLoS Genet.">
        <title>The genome of a pathogenic rhodococcus: cooptive virulence underpinned by key gene acquisitions.</title>
        <authorList>
            <person name="Letek M."/>
            <person name="Gonzalez P."/>
            <person name="Macarthur I."/>
            <person name="Rodriguez H."/>
            <person name="Freeman T.C."/>
            <person name="Valero-Rello A."/>
            <person name="Blanco M."/>
            <person name="Buckley T."/>
            <person name="Cherevach I."/>
            <person name="Fahey R."/>
            <person name="Hapeshi A."/>
            <person name="Holdstock J."/>
            <person name="Leadon D."/>
            <person name="Navas J."/>
            <person name="Ocampo A."/>
            <person name="Quail M.A."/>
            <person name="Sanders M."/>
            <person name="Scortti M.M."/>
            <person name="Prescott J.F."/>
            <person name="Fogarty U."/>
            <person name="Meijer W.G."/>
            <person name="Parkhill J."/>
            <person name="Bentley S.D."/>
            <person name="Vazquez-Boland J.A."/>
        </authorList>
    </citation>
    <scope>NUCLEOTIDE SEQUENCE [LARGE SCALE GENOMIC DNA]</scope>
    <source>
        <strain evidence="5 6">103S</strain>
    </source>
</reference>
<feature type="region of interest" description="Disordered" evidence="1">
    <location>
        <begin position="363"/>
        <end position="411"/>
    </location>
</feature>
<gene>
    <name evidence="5" type="primary">mce2E</name>
    <name evidence="5" type="ordered locus">REQ_07490</name>
</gene>
<dbReference type="KEGG" id="req:REQ_07490"/>
<dbReference type="Proteomes" id="UP001154400">
    <property type="component" value="Chromosome"/>
</dbReference>
<evidence type="ECO:0000313" key="6">
    <source>
        <dbReference type="Proteomes" id="UP000006892"/>
    </source>
</evidence>
<dbReference type="Pfam" id="PF02470">
    <property type="entry name" value="MlaD"/>
    <property type="match status" value="1"/>
</dbReference>
<dbReference type="PANTHER" id="PTHR33371">
    <property type="entry name" value="INTERMEMBRANE PHOSPHOLIPID TRANSPORT SYSTEM BINDING PROTEIN MLAD-RELATED"/>
    <property type="match status" value="1"/>
</dbReference>
<feature type="domain" description="Mce/MlaD" evidence="3">
    <location>
        <begin position="46"/>
        <end position="121"/>
    </location>
</feature>
<dbReference type="InterPro" id="IPR003399">
    <property type="entry name" value="Mce/MlaD"/>
</dbReference>
<dbReference type="InterPro" id="IPR005693">
    <property type="entry name" value="Mce"/>
</dbReference>
<evidence type="ECO:0000256" key="1">
    <source>
        <dbReference type="SAM" id="MobiDB-lite"/>
    </source>
</evidence>
<dbReference type="RefSeq" id="WP_013414886.1">
    <property type="nucleotide sequence ID" value="NC_014659.1"/>
</dbReference>
<feature type="signal peptide" evidence="2">
    <location>
        <begin position="1"/>
        <end position="24"/>
    </location>
</feature>
<dbReference type="EMBL" id="FN563149">
    <property type="protein sequence ID" value="CBH46865.1"/>
    <property type="molecule type" value="Genomic_DNA"/>
</dbReference>
<sequence length="411" mass="42437">MNTFSTARRAGLTASLLAATLVLSGCEWSGLNSVPLPGTQGRGDGAYEVEIQMPNVTTLTQNSPVRVGDVTVGSVSKIEVQGWHALVTASLNGDVDLPANSTAKIGQTSLLGSAHLELAPPAGEAPKGKLADGDVIPLERAGVYPTTEQTLSSLSVVLNGGGLAQLQDITSELNKALDGREDSVRDLLPQLDTLVGSLDRQRNEIVSAMEGINRLAGTAAKQTDTISKALDEIPPALEVLVDQRQDITNALVSLGQLSDVANRLIEKSGDDFATNVRALVPTLAALANSGENLTGVLGVLLTFPFPQAGLNNVIRGDYTNLAMTIDLTAPRLERNFLFRTPMAGRLGGPEGILATAAGVAGQAQDPLRGPLQPPAEPAESEAPDAPGAGGIQIPGLPPINIPGLPLGEPAP</sequence>
<protein>
    <submittedName>
        <fullName evidence="5">Mce family lipoprotein Mce2E</fullName>
    </submittedName>
</protein>
<name>A0A3S5Y2V5_RHOH1</name>
<dbReference type="AlphaFoldDB" id="A0A3S5Y2V5"/>
<proteinExistence type="predicted"/>
<dbReference type="PANTHER" id="PTHR33371:SF15">
    <property type="entry name" value="LIPOPROTEIN LPRN"/>
    <property type="match status" value="1"/>
</dbReference>
<organism evidence="5">
    <name type="scientific">Rhodococcus hoagii (strain 103S)</name>
    <name type="common">Rhodococcus equi</name>
    <dbReference type="NCBI Taxonomy" id="685727"/>
    <lineage>
        <taxon>Bacteria</taxon>
        <taxon>Bacillati</taxon>
        <taxon>Actinomycetota</taxon>
        <taxon>Actinomycetes</taxon>
        <taxon>Mycobacteriales</taxon>
        <taxon>Nocardiaceae</taxon>
        <taxon>Prescottella</taxon>
    </lineage>
</organism>